<organism evidence="1">
    <name type="scientific">Octopus bimaculoides</name>
    <name type="common">California two-spotted octopus</name>
    <dbReference type="NCBI Taxonomy" id="37653"/>
    <lineage>
        <taxon>Eukaryota</taxon>
        <taxon>Metazoa</taxon>
        <taxon>Spiralia</taxon>
        <taxon>Lophotrochozoa</taxon>
        <taxon>Mollusca</taxon>
        <taxon>Cephalopoda</taxon>
        <taxon>Coleoidea</taxon>
        <taxon>Octopodiformes</taxon>
        <taxon>Octopoda</taxon>
        <taxon>Incirrata</taxon>
        <taxon>Octopodidae</taxon>
        <taxon>Octopus</taxon>
    </lineage>
</organism>
<dbReference type="EMBL" id="KQ416976">
    <property type="protein sequence ID" value="KOF94353.1"/>
    <property type="molecule type" value="Genomic_DNA"/>
</dbReference>
<gene>
    <name evidence="1" type="ORF">OCBIM_22001953mg</name>
</gene>
<sequence>MPPASIVKALYLCQKISTITRTNNRLNRQYRFPLRILIVLVMFNIKHYKMQTPLQTKLPNYLRSSYNFISQLARSHHLYNGFSLTLRTKFPSIMEVCSNV</sequence>
<dbReference type="AlphaFoldDB" id="A0A0L8HYN5"/>
<name>A0A0L8HYN5_OCTBM</name>
<reference evidence="1" key="1">
    <citation type="submission" date="2015-07" db="EMBL/GenBank/DDBJ databases">
        <title>MeaNS - Measles Nucleotide Surveillance Program.</title>
        <authorList>
            <person name="Tran T."/>
            <person name="Druce J."/>
        </authorList>
    </citation>
    <scope>NUCLEOTIDE SEQUENCE</scope>
    <source>
        <strain evidence="1">UCB-OBI-ISO-001</strain>
        <tissue evidence="1">Gonad</tissue>
    </source>
</reference>
<proteinExistence type="predicted"/>
<protein>
    <submittedName>
        <fullName evidence="1">Uncharacterized protein</fullName>
    </submittedName>
</protein>
<evidence type="ECO:0000313" key="1">
    <source>
        <dbReference type="EMBL" id="KOF94353.1"/>
    </source>
</evidence>
<accession>A0A0L8HYN5</accession>